<evidence type="ECO:0000259" key="2">
    <source>
        <dbReference type="Pfam" id="PF15045"/>
    </source>
</evidence>
<keyword evidence="4" id="KW-1185">Reference proteome</keyword>
<dbReference type="OrthoDB" id="5917212at2759"/>
<dbReference type="InterPro" id="IPR029205">
    <property type="entry name" value="Clathrin-bd"/>
</dbReference>
<proteinExistence type="predicted"/>
<feature type="domain" description="Aftiphilin clathrin-binding box" evidence="2">
    <location>
        <begin position="298"/>
        <end position="342"/>
    </location>
</feature>
<reference evidence="3 4" key="1">
    <citation type="submission" date="2017-06" db="EMBL/GenBank/DDBJ databases">
        <title>A platform for efficient transgenesis in Macrostomum lignano, a flatworm model organism for stem cell research.</title>
        <authorList>
            <person name="Berezikov E."/>
        </authorList>
    </citation>
    <scope>NUCLEOTIDE SEQUENCE [LARGE SCALE GENOMIC DNA]</scope>
    <source>
        <strain evidence="3">DV1</strain>
        <tissue evidence="3">Whole organism</tissue>
    </source>
</reference>
<feature type="non-terminal residue" evidence="3">
    <location>
        <position position="1"/>
    </location>
</feature>
<feature type="compositionally biased region" description="Polar residues" evidence="1">
    <location>
        <begin position="1"/>
        <end position="13"/>
    </location>
</feature>
<feature type="region of interest" description="Disordered" evidence="1">
    <location>
        <begin position="1"/>
        <end position="20"/>
    </location>
</feature>
<feature type="compositionally biased region" description="Low complexity" evidence="1">
    <location>
        <begin position="405"/>
        <end position="421"/>
    </location>
</feature>
<dbReference type="EMBL" id="NIVC01002192">
    <property type="protein sequence ID" value="PAA60111.1"/>
    <property type="molecule type" value="Genomic_DNA"/>
</dbReference>
<dbReference type="Proteomes" id="UP000215902">
    <property type="component" value="Unassembled WGS sequence"/>
</dbReference>
<evidence type="ECO:0000256" key="1">
    <source>
        <dbReference type="SAM" id="MobiDB-lite"/>
    </source>
</evidence>
<gene>
    <name evidence="3" type="ORF">BOX15_Mlig010013g1</name>
</gene>
<feature type="region of interest" description="Disordered" evidence="1">
    <location>
        <begin position="371"/>
        <end position="421"/>
    </location>
</feature>
<evidence type="ECO:0000313" key="4">
    <source>
        <dbReference type="Proteomes" id="UP000215902"/>
    </source>
</evidence>
<dbReference type="AlphaFoldDB" id="A0A267EF03"/>
<evidence type="ECO:0000313" key="3">
    <source>
        <dbReference type="EMBL" id="PAA60111.1"/>
    </source>
</evidence>
<organism evidence="3 4">
    <name type="scientific">Macrostomum lignano</name>
    <dbReference type="NCBI Taxonomy" id="282301"/>
    <lineage>
        <taxon>Eukaryota</taxon>
        <taxon>Metazoa</taxon>
        <taxon>Spiralia</taxon>
        <taxon>Lophotrochozoa</taxon>
        <taxon>Platyhelminthes</taxon>
        <taxon>Rhabditophora</taxon>
        <taxon>Macrostomorpha</taxon>
        <taxon>Macrostomida</taxon>
        <taxon>Macrostomidae</taxon>
        <taxon>Macrostomum</taxon>
    </lineage>
</organism>
<dbReference type="Pfam" id="PF15045">
    <property type="entry name" value="Clathrin_bdg"/>
    <property type="match status" value="1"/>
</dbReference>
<sequence>LEDSIATGNSNGHLATDVGAGTENYNEWHAVDAAKGEDKEARVSKTDECLATNAGSDNNMDSCLATSAANDNNNGSCLVTSAANDNNNGSCLVTSPADDSSSGSCLATSLANDSSDSCLATGVRKADSPLATNDSESGNCLATSAAADWPVDFADFSGPPSGFGQPGDQVAADDDDQWADFGEAVAIETTGTADAGLEDDDFDDFEEFQSATVKGLEQQQQQRHLTRMCSDLHAALEKLLNDALGDADAAVPHCPAEEAAAIDESVLSSLLLAESPAQMEAVSDIVTRAAHSQPATANVWSNLLDLDNSPAVKYQWSQSRFYQDLLSTMRIDPNNVLVSRRPVAAQSALCSAQGASQQFGDCGRFGGAAAALQPHQQQRPQPPSLSTARPTSAALATAGPPPPGDAAGARPPGPPAQGAAPALTCARTAPLNLCWGCWDCV</sequence>
<accession>A0A267EF03</accession>
<name>A0A267EF03_9PLAT</name>
<protein>
    <recommendedName>
        <fullName evidence="2">Aftiphilin clathrin-binding box domain-containing protein</fullName>
    </recommendedName>
</protein>
<comment type="caution">
    <text evidence="3">The sequence shown here is derived from an EMBL/GenBank/DDBJ whole genome shotgun (WGS) entry which is preliminary data.</text>
</comment>